<dbReference type="Pfam" id="PF06262">
    <property type="entry name" value="Zincin_1"/>
    <property type="match status" value="1"/>
</dbReference>
<evidence type="ECO:0000313" key="2">
    <source>
        <dbReference type="EMBL" id="GAA3901208.1"/>
    </source>
</evidence>
<sequence>MPRARPSPYADAMRDFGPSPSAEELEALARRALDALPSPFRESLGDIVLQVDDFADDETLDSVGIEDPFELSGLYEGVPLTQRSIDQSGSLPERVRLFRRSILDEWAGGADSLEHLVAHVLIHEIGHHFGLSDEDMHALEEGVA</sequence>
<dbReference type="SUPFAM" id="SSF55486">
    <property type="entry name" value="Metalloproteases ('zincins'), catalytic domain"/>
    <property type="match status" value="1"/>
</dbReference>
<accession>A0ABP7LG59</accession>
<dbReference type="InterPro" id="IPR038555">
    <property type="entry name" value="Zincin_1_sf"/>
</dbReference>
<dbReference type="Proteomes" id="UP001500827">
    <property type="component" value="Unassembled WGS sequence"/>
</dbReference>
<protein>
    <submittedName>
        <fullName evidence="2">Metallopeptidase family protein</fullName>
    </submittedName>
</protein>
<proteinExistence type="predicted"/>
<evidence type="ECO:0000313" key="3">
    <source>
        <dbReference type="Proteomes" id="UP001500827"/>
    </source>
</evidence>
<dbReference type="Gene3D" id="3.30.2010.20">
    <property type="match status" value="1"/>
</dbReference>
<dbReference type="InterPro" id="IPR010428">
    <property type="entry name" value="Zincin_1"/>
</dbReference>
<evidence type="ECO:0000256" key="1">
    <source>
        <dbReference type="SAM" id="MobiDB-lite"/>
    </source>
</evidence>
<gene>
    <name evidence="2" type="ORF">GCM10022276_19990</name>
</gene>
<feature type="region of interest" description="Disordered" evidence="1">
    <location>
        <begin position="1"/>
        <end position="21"/>
    </location>
</feature>
<name>A0ABP7LG59_9SPHN</name>
<comment type="caution">
    <text evidence="2">The sequence shown here is derived from an EMBL/GenBank/DDBJ whole genome shotgun (WGS) entry which is preliminary data.</text>
</comment>
<reference evidence="3" key="1">
    <citation type="journal article" date="2019" name="Int. J. Syst. Evol. Microbiol.">
        <title>The Global Catalogue of Microorganisms (GCM) 10K type strain sequencing project: providing services to taxonomists for standard genome sequencing and annotation.</title>
        <authorList>
            <consortium name="The Broad Institute Genomics Platform"/>
            <consortium name="The Broad Institute Genome Sequencing Center for Infectious Disease"/>
            <person name="Wu L."/>
            <person name="Ma J."/>
        </authorList>
    </citation>
    <scope>NUCLEOTIDE SEQUENCE [LARGE SCALE GENOMIC DNA]</scope>
    <source>
        <strain evidence="3">JCM 17543</strain>
    </source>
</reference>
<keyword evidence="3" id="KW-1185">Reference proteome</keyword>
<organism evidence="2 3">
    <name type="scientific">Sphingomonas limnosediminicola</name>
    <dbReference type="NCBI Taxonomy" id="940133"/>
    <lineage>
        <taxon>Bacteria</taxon>
        <taxon>Pseudomonadati</taxon>
        <taxon>Pseudomonadota</taxon>
        <taxon>Alphaproteobacteria</taxon>
        <taxon>Sphingomonadales</taxon>
        <taxon>Sphingomonadaceae</taxon>
        <taxon>Sphingomonas</taxon>
    </lineage>
</organism>
<dbReference type="EMBL" id="BAABBM010000001">
    <property type="protein sequence ID" value="GAA3901208.1"/>
    <property type="molecule type" value="Genomic_DNA"/>
</dbReference>
<dbReference type="CDD" id="cd12952">
    <property type="entry name" value="MMP_ACEL2062"/>
    <property type="match status" value="1"/>
</dbReference>